<keyword evidence="5 6" id="KW-0648">Protein biosynthesis</keyword>
<dbReference type="OMA" id="LWGGPQF"/>
<dbReference type="KEGG" id="cme:CYME_CMK285C"/>
<dbReference type="Proteomes" id="UP000007014">
    <property type="component" value="Chromosome 11"/>
</dbReference>
<evidence type="ECO:0000256" key="4">
    <source>
        <dbReference type="ARBA" id="ARBA00022884"/>
    </source>
</evidence>
<comment type="subunit">
    <text evidence="6 7">Component of the eukaryotic translation initiation factor 3 (eIF-3) complex.</text>
</comment>
<comment type="function">
    <text evidence="7">Component of the eukaryotic translation initiation factor 3 (eIF-3) complex, which is involved in protein synthesis and, together with other initiation factors, stimulates binding of mRNA and methionyl-tRNAi to the 40S ribosome.</text>
</comment>
<keyword evidence="3 6" id="KW-0396">Initiation factor</keyword>
<dbReference type="GeneID" id="16994284"/>
<evidence type="ECO:0000256" key="5">
    <source>
        <dbReference type="ARBA" id="ARBA00022917"/>
    </source>
</evidence>
<dbReference type="OrthoDB" id="10250414at2759"/>
<evidence type="ECO:0000256" key="1">
    <source>
        <dbReference type="ARBA" id="ARBA00004496"/>
    </source>
</evidence>
<dbReference type="GO" id="GO:0031369">
    <property type="term" value="F:translation initiation factor binding"/>
    <property type="evidence" value="ECO:0007669"/>
    <property type="project" value="InterPro"/>
</dbReference>
<dbReference type="GO" id="GO:0033290">
    <property type="term" value="C:eukaryotic 48S preinitiation complex"/>
    <property type="evidence" value="ECO:0007669"/>
    <property type="project" value="UniProtKB-UniRule"/>
</dbReference>
<accession>M1V5G4</accession>
<dbReference type="AlphaFoldDB" id="M1V5G4"/>
<dbReference type="Pfam" id="PF00076">
    <property type="entry name" value="RRM_1"/>
    <property type="match status" value="1"/>
</dbReference>
<dbReference type="InterPro" id="IPR035979">
    <property type="entry name" value="RBD_domain_sf"/>
</dbReference>
<dbReference type="PANTHER" id="PTHR14068:SF0">
    <property type="entry name" value="EUKARYOTIC TRANSLATION INITIATION FACTOR 3 SUBUNIT B"/>
    <property type="match status" value="1"/>
</dbReference>
<dbReference type="GO" id="GO:0005852">
    <property type="term" value="C:eukaryotic translation initiation factor 3 complex"/>
    <property type="evidence" value="ECO:0007669"/>
    <property type="project" value="UniProtKB-UniRule"/>
</dbReference>
<dbReference type="PANTHER" id="PTHR14068">
    <property type="entry name" value="EUKARYOTIC TRANSLATION INITIATION FACTOR 3 EIF3 -RELATED"/>
    <property type="match status" value="1"/>
</dbReference>
<dbReference type="GO" id="GO:0003743">
    <property type="term" value="F:translation initiation factor activity"/>
    <property type="evidence" value="ECO:0007669"/>
    <property type="project" value="UniProtKB-UniRule"/>
</dbReference>
<dbReference type="InterPro" id="IPR000504">
    <property type="entry name" value="RRM_dom"/>
</dbReference>
<dbReference type="RefSeq" id="XP_005536661.1">
    <property type="nucleotide sequence ID" value="XM_005536604.1"/>
</dbReference>
<dbReference type="InterPro" id="IPR011400">
    <property type="entry name" value="EIF3B"/>
</dbReference>
<dbReference type="PIRSF" id="PIRSF036424">
    <property type="entry name" value="eIF3b"/>
    <property type="match status" value="1"/>
</dbReference>
<dbReference type="GO" id="GO:0003723">
    <property type="term" value="F:RNA binding"/>
    <property type="evidence" value="ECO:0007669"/>
    <property type="project" value="UniProtKB-UniRule"/>
</dbReference>
<dbReference type="PROSITE" id="PS50102">
    <property type="entry name" value="RRM"/>
    <property type="match status" value="1"/>
</dbReference>
<reference evidence="9 10" key="1">
    <citation type="journal article" date="2004" name="Nature">
        <title>Genome sequence of the ultrasmall unicellular red alga Cyanidioschyzon merolae 10D.</title>
        <authorList>
            <person name="Matsuzaki M."/>
            <person name="Misumi O."/>
            <person name="Shin-i T."/>
            <person name="Maruyama S."/>
            <person name="Takahara M."/>
            <person name="Miyagishima S."/>
            <person name="Mori T."/>
            <person name="Nishida K."/>
            <person name="Yagisawa F."/>
            <person name="Nishida K."/>
            <person name="Yoshida Y."/>
            <person name="Nishimura Y."/>
            <person name="Nakao S."/>
            <person name="Kobayashi T."/>
            <person name="Momoyama Y."/>
            <person name="Higashiyama T."/>
            <person name="Minoda A."/>
            <person name="Sano M."/>
            <person name="Nomoto H."/>
            <person name="Oishi K."/>
            <person name="Hayashi H."/>
            <person name="Ohta F."/>
            <person name="Nishizaka S."/>
            <person name="Haga S."/>
            <person name="Miura S."/>
            <person name="Morishita T."/>
            <person name="Kabeya Y."/>
            <person name="Terasawa K."/>
            <person name="Suzuki Y."/>
            <person name="Ishii Y."/>
            <person name="Asakawa S."/>
            <person name="Takano H."/>
            <person name="Ohta N."/>
            <person name="Kuroiwa H."/>
            <person name="Tanaka K."/>
            <person name="Shimizu N."/>
            <person name="Sugano S."/>
            <person name="Sato N."/>
            <person name="Nozaki H."/>
            <person name="Ogasawara N."/>
            <person name="Kohara Y."/>
            <person name="Kuroiwa T."/>
        </authorList>
    </citation>
    <scope>NUCLEOTIDE SEQUENCE [LARGE SCALE GENOMIC DNA]</scope>
    <source>
        <strain evidence="9 10">10D</strain>
    </source>
</reference>
<dbReference type="GO" id="GO:0001732">
    <property type="term" value="P:formation of cytoplasmic translation initiation complex"/>
    <property type="evidence" value="ECO:0007669"/>
    <property type="project" value="UniProtKB-UniRule"/>
</dbReference>
<comment type="function">
    <text evidence="6">RNA-binding component of the eukaryotic translation initiation factor 3 (eIF-3) complex, which is involved in protein synthesis of a specialized repertoire of mRNAs and, together with other initiation factors, stimulates binding of mRNA and methionyl-tRNAi to the 40S ribosome. The eIF-3 complex specifically targets and initiates translation of a subset of mRNAs involved in cell proliferation.</text>
</comment>
<dbReference type="GO" id="GO:0016282">
    <property type="term" value="C:eukaryotic 43S preinitiation complex"/>
    <property type="evidence" value="ECO:0007669"/>
    <property type="project" value="UniProtKB-UniRule"/>
</dbReference>
<evidence type="ECO:0000256" key="7">
    <source>
        <dbReference type="PIRNR" id="PIRNR036424"/>
    </source>
</evidence>
<dbReference type="CDD" id="cd12278">
    <property type="entry name" value="RRM_eIF3B"/>
    <property type="match status" value="1"/>
</dbReference>
<organism evidence="9 10">
    <name type="scientific">Cyanidioschyzon merolae (strain NIES-3377 / 10D)</name>
    <name type="common">Unicellular red alga</name>
    <dbReference type="NCBI Taxonomy" id="280699"/>
    <lineage>
        <taxon>Eukaryota</taxon>
        <taxon>Rhodophyta</taxon>
        <taxon>Bangiophyceae</taxon>
        <taxon>Cyanidiales</taxon>
        <taxon>Cyanidiaceae</taxon>
        <taxon>Cyanidioschyzon</taxon>
    </lineage>
</organism>
<dbReference type="Gene3D" id="2.130.10.10">
    <property type="entry name" value="YVTN repeat-like/Quinoprotein amine dehydrogenase"/>
    <property type="match status" value="1"/>
</dbReference>
<feature type="domain" description="RRM" evidence="8">
    <location>
        <begin position="34"/>
        <end position="113"/>
    </location>
</feature>
<gene>
    <name evidence="9" type="ORF">CYME_CMK285C</name>
</gene>
<dbReference type="EMBL" id="AP006493">
    <property type="protein sequence ID" value="BAM80625.1"/>
    <property type="molecule type" value="Genomic_DNA"/>
</dbReference>
<dbReference type="InterPro" id="IPR015943">
    <property type="entry name" value="WD40/YVTN_repeat-like_dom_sf"/>
</dbReference>
<evidence type="ECO:0000313" key="10">
    <source>
        <dbReference type="Proteomes" id="UP000007014"/>
    </source>
</evidence>
<keyword evidence="4 6" id="KW-0694">RNA-binding</keyword>
<dbReference type="Gramene" id="CMK285CT">
    <property type="protein sequence ID" value="CMK285CT"/>
    <property type="gene ID" value="CMK285C"/>
</dbReference>
<dbReference type="InterPro" id="IPR012677">
    <property type="entry name" value="Nucleotide-bd_a/b_plait_sf"/>
</dbReference>
<dbReference type="SMART" id="SM00360">
    <property type="entry name" value="RRM"/>
    <property type="match status" value="1"/>
</dbReference>
<evidence type="ECO:0000256" key="6">
    <source>
        <dbReference type="HAMAP-Rule" id="MF_03001"/>
    </source>
</evidence>
<evidence type="ECO:0000259" key="8">
    <source>
        <dbReference type="PROSITE" id="PS50102"/>
    </source>
</evidence>
<protein>
    <recommendedName>
        <fullName evidence="6 7">Eukaryotic translation initiation factor 3 subunit B</fullName>
        <shortName evidence="6 7">eIF3b</shortName>
    </recommendedName>
    <alternativeName>
        <fullName evidence="6">Eukaryotic translation initiation factor 3 subunit 9</fullName>
    </alternativeName>
</protein>
<reference evidence="9 10" key="2">
    <citation type="journal article" date="2007" name="BMC Biol.">
        <title>A 100%-complete sequence reveals unusually simple genomic features in the hot-spring red alga Cyanidioschyzon merolae.</title>
        <authorList>
            <person name="Nozaki H."/>
            <person name="Takano H."/>
            <person name="Misumi O."/>
            <person name="Terasawa K."/>
            <person name="Matsuzaki M."/>
            <person name="Maruyama S."/>
            <person name="Nishida K."/>
            <person name="Yagisawa F."/>
            <person name="Yoshida Y."/>
            <person name="Fujiwara T."/>
            <person name="Takio S."/>
            <person name="Tamura K."/>
            <person name="Chung S.J."/>
            <person name="Nakamura S."/>
            <person name="Kuroiwa H."/>
            <person name="Tanaka K."/>
            <person name="Sato N."/>
            <person name="Kuroiwa T."/>
        </authorList>
    </citation>
    <scope>NUCLEOTIDE SEQUENCE [LARGE SCALE GENOMIC DNA]</scope>
    <source>
        <strain evidence="9 10">10D</strain>
    </source>
</reference>
<evidence type="ECO:0000256" key="2">
    <source>
        <dbReference type="ARBA" id="ARBA00022490"/>
    </source>
</evidence>
<evidence type="ECO:0000256" key="3">
    <source>
        <dbReference type="ARBA" id="ARBA00022540"/>
    </source>
</evidence>
<keyword evidence="10" id="KW-1185">Reference proteome</keyword>
<dbReference type="SUPFAM" id="SSF54928">
    <property type="entry name" value="RNA-binding domain, RBD"/>
    <property type="match status" value="1"/>
</dbReference>
<dbReference type="HAMAP" id="MF_03001">
    <property type="entry name" value="eIF3b"/>
    <property type="match status" value="1"/>
</dbReference>
<comment type="similarity">
    <text evidence="6 7">Belongs to the eIF-3 subunit B family.</text>
</comment>
<dbReference type="InterPro" id="IPR034363">
    <property type="entry name" value="eIF3B_RRM"/>
</dbReference>
<dbReference type="STRING" id="280699.M1V5G4"/>
<evidence type="ECO:0000313" key="9">
    <source>
        <dbReference type="EMBL" id="BAM80625.1"/>
    </source>
</evidence>
<dbReference type="eggNOG" id="KOG2314">
    <property type="taxonomic scope" value="Eukaryota"/>
</dbReference>
<name>M1V5G4_CYAM1</name>
<proteinExistence type="inferred from homology"/>
<dbReference type="InterPro" id="IPR013979">
    <property type="entry name" value="TIF_beta_prop-like"/>
</dbReference>
<dbReference type="Gene3D" id="3.30.70.330">
    <property type="match status" value="1"/>
</dbReference>
<dbReference type="HOGENOM" id="CLU_011152_1_0_1"/>
<dbReference type="SUPFAM" id="SSF69322">
    <property type="entry name" value="Tricorn protease domain 2"/>
    <property type="match status" value="1"/>
</dbReference>
<comment type="subcellular location">
    <subcellularLocation>
        <location evidence="1 6 7">Cytoplasm</location>
    </subcellularLocation>
</comment>
<sequence length="785" mass="89245">MTRAASSGADTWKTSKVNAKQALVDRAVNDALASTLVVENVPVIPESKHAKLVNVIQKIFSPLGVIKYLEIPPTGGYGIVEYATAEEAERARKQTDGFQLDKAHRFQVSLLSDVERLRQLPPDASFEPPAELLAELSDETARHMETRPNLLSHLADPRGRDQFVVCTGVDTAVYWVDPLLPPELEHERANWTESDVAWSPQGLYLATFHRQGIALWGGSEFQKIVRFEHPQPRLIHFSGNERYLVTFNAPDSPEPLVVWETGTGRRLKVFESPLRLPPRLLERLWSDVLEERARADAANPMLASMQSAEWKRMETERERGMPPPDIGRFPWPLVQFSADETMMARLGEDCIHVFEMLPDRIELLDHRPVSVPAALGFAWSPTTPNLLAIWTPEEGQSPARVLLLEMPSRRELRQKALYSVANIELIWHPQGKYLACRVERYTRSRKGRFTNFEIFRVNEKDVPVETLEFSERDKVLAFAWEPKSDRFAILHQQHLPPNTAAAAAAAATTTTPLGGLGTAAGGVAGAMGLASGSTRPMVTFYEVQKDTVRTLFRLERKQCNRICWSPTGMGHVLLAGLGSMGGVLEWWNVADHELMGVDEHFACSDICWDPSGRFVCTWVNASASRIEHGYQLWTFYGRKLGAPHFMENLFEFSWRPRPAKWFLSEQEEREVRKNLKQYRAKYEAEDTAMRAHRRRDIRVARRDALAEWQKLVERNRARYRAETEKRAALWKHIPGGERHITDALAADAEGAAPGDDEVLEEWVEQVLEVEEKVLEKYLDENDERD</sequence>
<dbReference type="Pfam" id="PF08662">
    <property type="entry name" value="eIF2A"/>
    <property type="match status" value="2"/>
</dbReference>
<keyword evidence="2 6" id="KW-0963">Cytoplasm</keyword>